<gene>
    <name evidence="1" type="ORF">HUK38_04755</name>
</gene>
<organism evidence="1 2">
    <name type="scientific">Thiospirillum jenense</name>
    <dbReference type="NCBI Taxonomy" id="1653858"/>
    <lineage>
        <taxon>Bacteria</taxon>
        <taxon>Pseudomonadati</taxon>
        <taxon>Pseudomonadota</taxon>
        <taxon>Gammaproteobacteria</taxon>
        <taxon>Chromatiales</taxon>
        <taxon>Chromatiaceae</taxon>
        <taxon>Thiospirillum</taxon>
    </lineage>
</organism>
<accession>A0A839H8Y9</accession>
<dbReference type="EMBL" id="JABVCQ010000007">
    <property type="protein sequence ID" value="MBB1125541.1"/>
    <property type="molecule type" value="Genomic_DNA"/>
</dbReference>
<name>A0A839H8Y9_9GAMM</name>
<keyword evidence="2" id="KW-1185">Reference proteome</keyword>
<sequence>MATQIQFLTEHSYASYYATHLVQRRTATTVTIGGTTLRVRIENDVEFVEHNGIRVNADGTFGRVIHQWTWCAVAVAQQRDNRAELRTLFCTSRNRTAYADTAIARRVSPTCHWMSVTVEDMLHGDLARHRAELRTLFCTDPNRRARHSDIVETHETELPLYIEHMITIPAGVTLH</sequence>
<dbReference type="Proteomes" id="UP000548632">
    <property type="component" value="Unassembled WGS sequence"/>
</dbReference>
<dbReference type="AlphaFoldDB" id="A0A839H8Y9"/>
<evidence type="ECO:0000313" key="1">
    <source>
        <dbReference type="EMBL" id="MBB1125541.1"/>
    </source>
</evidence>
<evidence type="ECO:0000313" key="2">
    <source>
        <dbReference type="Proteomes" id="UP000548632"/>
    </source>
</evidence>
<protein>
    <submittedName>
        <fullName evidence="1">Uncharacterized protein</fullName>
    </submittedName>
</protein>
<dbReference type="RefSeq" id="WP_182582990.1">
    <property type="nucleotide sequence ID" value="NZ_JABVCQ010000007.1"/>
</dbReference>
<reference evidence="1 2" key="1">
    <citation type="journal article" date="2020" name="Arch. Microbiol.">
        <title>The genome sequence of the giant phototrophic gammaproteobacterium Thiospirillum jenense gives insight into its physiological properties and phylogenetic relationships.</title>
        <authorList>
            <person name="Imhoff J.F."/>
            <person name="Meyer T.E."/>
            <person name="Kyndt J.A."/>
        </authorList>
    </citation>
    <scope>NUCLEOTIDE SEQUENCE [LARGE SCALE GENOMIC DNA]</scope>
    <source>
        <strain evidence="1 2">DSM 216</strain>
    </source>
</reference>
<comment type="caution">
    <text evidence="1">The sequence shown here is derived from an EMBL/GenBank/DDBJ whole genome shotgun (WGS) entry which is preliminary data.</text>
</comment>
<proteinExistence type="predicted"/>